<organism evidence="1 2">
    <name type="scientific">Coniochaeta pulveracea</name>
    <dbReference type="NCBI Taxonomy" id="177199"/>
    <lineage>
        <taxon>Eukaryota</taxon>
        <taxon>Fungi</taxon>
        <taxon>Dikarya</taxon>
        <taxon>Ascomycota</taxon>
        <taxon>Pezizomycotina</taxon>
        <taxon>Sordariomycetes</taxon>
        <taxon>Sordariomycetidae</taxon>
        <taxon>Coniochaetales</taxon>
        <taxon>Coniochaetaceae</taxon>
        <taxon>Coniochaeta</taxon>
    </lineage>
</organism>
<dbReference type="EMBL" id="QVQW01000006">
    <property type="protein sequence ID" value="RKU48020.1"/>
    <property type="molecule type" value="Genomic_DNA"/>
</dbReference>
<proteinExistence type="predicted"/>
<accession>A0A420YJH6</accession>
<name>A0A420YJH6_9PEZI</name>
<sequence>MKRPEDFQAPTSQISHRATPLACRVDANCLGPQSPVSHASPTSFGPQAYFRVLRRAAITSWDYDFGGVDEESVSFRQWSRFAPVPHRPLK</sequence>
<reference evidence="1 2" key="1">
    <citation type="submission" date="2018-08" db="EMBL/GenBank/DDBJ databases">
        <title>Draft genome of the lignicolous fungus Coniochaeta pulveracea.</title>
        <authorList>
            <person name="Borstlap C.J."/>
            <person name="De Witt R.N."/>
            <person name="Botha A."/>
            <person name="Volschenk H."/>
        </authorList>
    </citation>
    <scope>NUCLEOTIDE SEQUENCE [LARGE SCALE GENOMIC DNA]</scope>
    <source>
        <strain evidence="1 2">CAB683</strain>
    </source>
</reference>
<dbReference type="AlphaFoldDB" id="A0A420YJH6"/>
<evidence type="ECO:0000313" key="2">
    <source>
        <dbReference type="Proteomes" id="UP000275385"/>
    </source>
</evidence>
<gene>
    <name evidence="1" type="ORF">DL546_007168</name>
</gene>
<keyword evidence="2" id="KW-1185">Reference proteome</keyword>
<evidence type="ECO:0000313" key="1">
    <source>
        <dbReference type="EMBL" id="RKU48020.1"/>
    </source>
</evidence>
<protein>
    <submittedName>
        <fullName evidence="1">Uncharacterized protein</fullName>
    </submittedName>
</protein>
<comment type="caution">
    <text evidence="1">The sequence shown here is derived from an EMBL/GenBank/DDBJ whole genome shotgun (WGS) entry which is preliminary data.</text>
</comment>
<dbReference type="Proteomes" id="UP000275385">
    <property type="component" value="Unassembled WGS sequence"/>
</dbReference>